<name>A0ACC1NBQ1_9HYPO</name>
<proteinExistence type="predicted"/>
<dbReference type="Proteomes" id="UP001143910">
    <property type="component" value="Unassembled WGS sequence"/>
</dbReference>
<organism evidence="1 2">
    <name type="scientific">Zarea fungicola</name>
    <dbReference type="NCBI Taxonomy" id="93591"/>
    <lineage>
        <taxon>Eukaryota</taxon>
        <taxon>Fungi</taxon>
        <taxon>Dikarya</taxon>
        <taxon>Ascomycota</taxon>
        <taxon>Pezizomycotina</taxon>
        <taxon>Sordariomycetes</taxon>
        <taxon>Hypocreomycetidae</taxon>
        <taxon>Hypocreales</taxon>
        <taxon>Cordycipitaceae</taxon>
        <taxon>Zarea</taxon>
    </lineage>
</organism>
<reference evidence="1" key="1">
    <citation type="submission" date="2022-08" db="EMBL/GenBank/DDBJ databases">
        <title>Genome Sequence of Lecanicillium fungicola.</title>
        <authorList>
            <person name="Buettner E."/>
        </authorList>
    </citation>
    <scope>NUCLEOTIDE SEQUENCE</scope>
    <source>
        <strain evidence="1">Babe33</strain>
    </source>
</reference>
<comment type="caution">
    <text evidence="1">The sequence shown here is derived from an EMBL/GenBank/DDBJ whole genome shotgun (WGS) entry which is preliminary data.</text>
</comment>
<dbReference type="EMBL" id="JANJQO010000549">
    <property type="protein sequence ID" value="KAJ2976725.1"/>
    <property type="molecule type" value="Genomic_DNA"/>
</dbReference>
<evidence type="ECO:0000313" key="2">
    <source>
        <dbReference type="Proteomes" id="UP001143910"/>
    </source>
</evidence>
<accession>A0ACC1NBQ1</accession>
<protein>
    <submittedName>
        <fullName evidence="1">Uncharacterized protein</fullName>
    </submittedName>
</protein>
<sequence>MKFNKLSLGAFTVFASFYRGAAVPTLQDGNTAAKYELIEAVQVGGVNLTMYGYKDITPIDMPLELKKRCGDNVAFCTYNSDTLARADICLDLIKSFLNSKFSDIPIRGGLRNICNDLGARQGKCCVGLTHNLGGTGATYSDLFPAALQVYNKCVHNNIVSGFTSGVNLGGMCGKQCLGSADTCG</sequence>
<gene>
    <name evidence="1" type="ORF">NQ176_g4786</name>
</gene>
<evidence type="ECO:0000313" key="1">
    <source>
        <dbReference type="EMBL" id="KAJ2976725.1"/>
    </source>
</evidence>
<keyword evidence="2" id="KW-1185">Reference proteome</keyword>